<dbReference type="GO" id="GO:0005886">
    <property type="term" value="C:plasma membrane"/>
    <property type="evidence" value="ECO:0007669"/>
    <property type="project" value="TreeGrafter"/>
</dbReference>
<keyword evidence="4 6" id="KW-1133">Transmembrane helix</keyword>
<comment type="subcellular location">
    <subcellularLocation>
        <location evidence="1">Membrane</location>
        <topology evidence="1">Multi-pass membrane protein</topology>
    </subcellularLocation>
</comment>
<evidence type="ECO:0000256" key="1">
    <source>
        <dbReference type="ARBA" id="ARBA00004141"/>
    </source>
</evidence>
<comment type="similarity">
    <text evidence="2">Belongs to the GtrA family.</text>
</comment>
<feature type="transmembrane region" description="Helical" evidence="6">
    <location>
        <begin position="36"/>
        <end position="56"/>
    </location>
</feature>
<gene>
    <name evidence="8" type="ORF">S12H4_33725</name>
</gene>
<name>X1T5J0_9ZZZZ</name>
<reference evidence="8" key="1">
    <citation type="journal article" date="2014" name="Front. Microbiol.">
        <title>High frequency of phylogenetically diverse reductive dehalogenase-homologous genes in deep subseafloor sedimentary metagenomes.</title>
        <authorList>
            <person name="Kawai M."/>
            <person name="Futagami T."/>
            <person name="Toyoda A."/>
            <person name="Takaki Y."/>
            <person name="Nishi S."/>
            <person name="Hori S."/>
            <person name="Arai W."/>
            <person name="Tsubouchi T."/>
            <person name="Morono Y."/>
            <person name="Uchiyama I."/>
            <person name="Ito T."/>
            <person name="Fujiyama A."/>
            <person name="Inagaki F."/>
            <person name="Takami H."/>
        </authorList>
    </citation>
    <scope>NUCLEOTIDE SEQUENCE</scope>
    <source>
        <strain evidence="8">Expedition CK06-06</strain>
    </source>
</reference>
<dbReference type="InterPro" id="IPR007267">
    <property type="entry name" value="GtrA_DPMS_TM"/>
</dbReference>
<feature type="transmembrane region" description="Helical" evidence="6">
    <location>
        <begin position="68"/>
        <end position="87"/>
    </location>
</feature>
<evidence type="ECO:0000256" key="3">
    <source>
        <dbReference type="ARBA" id="ARBA00022692"/>
    </source>
</evidence>
<dbReference type="PANTHER" id="PTHR38459:SF1">
    <property type="entry name" value="PROPHAGE BACTOPRENOL-LINKED GLUCOSE TRANSLOCASE HOMOLOG"/>
    <property type="match status" value="1"/>
</dbReference>
<proteinExistence type="inferred from homology"/>
<accession>X1T5J0</accession>
<evidence type="ECO:0000259" key="7">
    <source>
        <dbReference type="Pfam" id="PF04138"/>
    </source>
</evidence>
<dbReference type="EMBL" id="BARW01019903">
    <property type="protein sequence ID" value="GAJ00588.1"/>
    <property type="molecule type" value="Genomic_DNA"/>
</dbReference>
<keyword evidence="5 6" id="KW-0472">Membrane</keyword>
<organism evidence="8">
    <name type="scientific">marine sediment metagenome</name>
    <dbReference type="NCBI Taxonomy" id="412755"/>
    <lineage>
        <taxon>unclassified sequences</taxon>
        <taxon>metagenomes</taxon>
        <taxon>ecological metagenomes</taxon>
    </lineage>
</organism>
<dbReference type="InterPro" id="IPR051401">
    <property type="entry name" value="GtrA_CellWall_Glycosyl"/>
</dbReference>
<dbReference type="AlphaFoldDB" id="X1T5J0"/>
<evidence type="ECO:0000256" key="5">
    <source>
        <dbReference type="ARBA" id="ARBA00023136"/>
    </source>
</evidence>
<evidence type="ECO:0000256" key="4">
    <source>
        <dbReference type="ARBA" id="ARBA00022989"/>
    </source>
</evidence>
<comment type="caution">
    <text evidence="8">The sequence shown here is derived from an EMBL/GenBank/DDBJ whole genome shotgun (WGS) entry which is preliminary data.</text>
</comment>
<dbReference type="Pfam" id="PF04138">
    <property type="entry name" value="GtrA_DPMS_TM"/>
    <property type="match status" value="1"/>
</dbReference>
<dbReference type="PANTHER" id="PTHR38459">
    <property type="entry name" value="PROPHAGE BACTOPRENOL-LINKED GLUCOSE TRANSLOCASE HOMOLOG"/>
    <property type="match status" value="1"/>
</dbReference>
<evidence type="ECO:0000256" key="2">
    <source>
        <dbReference type="ARBA" id="ARBA00009399"/>
    </source>
</evidence>
<keyword evidence="3 6" id="KW-0812">Transmembrane</keyword>
<dbReference type="GO" id="GO:0000271">
    <property type="term" value="P:polysaccharide biosynthetic process"/>
    <property type="evidence" value="ECO:0007669"/>
    <property type="project" value="InterPro"/>
</dbReference>
<protein>
    <recommendedName>
        <fullName evidence="7">GtrA/DPMS transmembrane domain-containing protein</fullName>
    </recommendedName>
</protein>
<feature type="domain" description="GtrA/DPMS transmembrane" evidence="7">
    <location>
        <begin position="3"/>
        <end position="94"/>
    </location>
</feature>
<evidence type="ECO:0000313" key="8">
    <source>
        <dbReference type="EMBL" id="GAJ00588.1"/>
    </source>
</evidence>
<sequence>MGISFSAATLNSYFWNKLWTFEKKEAEIDLKQTSKFYLITIGGLLIHLAVTSFTVNILGPQFGISKEIWAYVGKIAAVFLGFIWNFTGYKFIVFKDKNG</sequence>
<evidence type="ECO:0000256" key="6">
    <source>
        <dbReference type="SAM" id="Phobius"/>
    </source>
</evidence>